<keyword evidence="11" id="KW-1185">Reference proteome</keyword>
<keyword evidence="5 8" id="KW-0812">Transmembrane</keyword>
<protein>
    <submittedName>
        <fullName evidence="10">ABC transporter permease</fullName>
    </submittedName>
</protein>
<dbReference type="CDD" id="cd06261">
    <property type="entry name" value="TM_PBP2"/>
    <property type="match status" value="1"/>
</dbReference>
<comment type="subcellular location">
    <subcellularLocation>
        <location evidence="1">Cell inner membrane</location>
        <topology evidence="1">Multi-pass membrane protein</topology>
    </subcellularLocation>
    <subcellularLocation>
        <location evidence="8">Cell membrane</location>
        <topology evidence="8">Multi-pass membrane protein</topology>
    </subcellularLocation>
</comment>
<evidence type="ECO:0000313" key="11">
    <source>
        <dbReference type="Proteomes" id="UP000739565"/>
    </source>
</evidence>
<gene>
    <name evidence="10" type="ORF">KZZ10_12695</name>
</gene>
<sequence>MKTRNPLTLIAFHWFFVIFMLAPLLMVVLVSFTNKGYISMPFDGASLRWYRAILDAPDFIDAFWRSLALGAAAATIATLVAVPAGMAIAWHQFQGRDAILGLLLSPLMVPHVVLGIALLRFLTQIGGASTGWGLTLAHTVIVLPYVLRLVVAAATGFDRSVSQAAESLGASGWTVFCKIELPLIFPGVAGGWLIAFINSFDELTMSIFVASATTETLPVKMYNHIAHTIDPLLASVSTVLIVLTLVLMVALDRFYGLDKVLSGKT</sequence>
<dbReference type="RefSeq" id="WP_259661902.1">
    <property type="nucleotide sequence ID" value="NZ_JAHXRI010000010.1"/>
</dbReference>
<feature type="transmembrane region" description="Helical" evidence="8">
    <location>
        <begin position="67"/>
        <end position="90"/>
    </location>
</feature>
<dbReference type="Proteomes" id="UP000739565">
    <property type="component" value="Unassembled WGS sequence"/>
</dbReference>
<evidence type="ECO:0000313" key="10">
    <source>
        <dbReference type="EMBL" id="MBZ1351506.1"/>
    </source>
</evidence>
<evidence type="ECO:0000256" key="7">
    <source>
        <dbReference type="ARBA" id="ARBA00023136"/>
    </source>
</evidence>
<keyword evidence="6 8" id="KW-1133">Transmembrane helix</keyword>
<comment type="caution">
    <text evidence="10">The sequence shown here is derived from an EMBL/GenBank/DDBJ whole genome shotgun (WGS) entry which is preliminary data.</text>
</comment>
<accession>A0A953N9W3</accession>
<evidence type="ECO:0000259" key="9">
    <source>
        <dbReference type="PROSITE" id="PS50928"/>
    </source>
</evidence>
<feature type="domain" description="ABC transmembrane type-1" evidence="9">
    <location>
        <begin position="63"/>
        <end position="251"/>
    </location>
</feature>
<feature type="transmembrane region" description="Helical" evidence="8">
    <location>
        <begin position="232"/>
        <end position="251"/>
    </location>
</feature>
<evidence type="ECO:0000256" key="4">
    <source>
        <dbReference type="ARBA" id="ARBA00022519"/>
    </source>
</evidence>
<dbReference type="Pfam" id="PF00528">
    <property type="entry name" value="BPD_transp_1"/>
    <property type="match status" value="1"/>
</dbReference>
<dbReference type="SUPFAM" id="SSF161098">
    <property type="entry name" value="MetI-like"/>
    <property type="match status" value="1"/>
</dbReference>
<dbReference type="InterPro" id="IPR000515">
    <property type="entry name" value="MetI-like"/>
</dbReference>
<evidence type="ECO:0000256" key="8">
    <source>
        <dbReference type="RuleBase" id="RU363032"/>
    </source>
</evidence>
<dbReference type="PANTHER" id="PTHR43357:SF4">
    <property type="entry name" value="INNER MEMBRANE ABC TRANSPORTER PERMEASE PROTEIN YDCV"/>
    <property type="match status" value="1"/>
</dbReference>
<evidence type="ECO:0000256" key="1">
    <source>
        <dbReference type="ARBA" id="ARBA00004429"/>
    </source>
</evidence>
<dbReference type="GO" id="GO:0055085">
    <property type="term" value="P:transmembrane transport"/>
    <property type="evidence" value="ECO:0007669"/>
    <property type="project" value="InterPro"/>
</dbReference>
<keyword evidence="2 8" id="KW-0813">Transport</keyword>
<keyword evidence="3" id="KW-1003">Cell membrane</keyword>
<feature type="transmembrane region" description="Helical" evidence="8">
    <location>
        <begin position="12"/>
        <end position="32"/>
    </location>
</feature>
<keyword evidence="4" id="KW-0997">Cell inner membrane</keyword>
<feature type="transmembrane region" description="Helical" evidence="8">
    <location>
        <begin position="175"/>
        <end position="197"/>
    </location>
</feature>
<organism evidence="10 11">
    <name type="scientific">Zwartia hollandica</name>
    <dbReference type="NCBI Taxonomy" id="324606"/>
    <lineage>
        <taxon>Bacteria</taxon>
        <taxon>Pseudomonadati</taxon>
        <taxon>Pseudomonadota</taxon>
        <taxon>Betaproteobacteria</taxon>
        <taxon>Burkholderiales</taxon>
        <taxon>Alcaligenaceae</taxon>
        <taxon>Zwartia</taxon>
    </lineage>
</organism>
<name>A0A953N9W3_9BURK</name>
<proteinExistence type="inferred from homology"/>
<dbReference type="GO" id="GO:0005886">
    <property type="term" value="C:plasma membrane"/>
    <property type="evidence" value="ECO:0007669"/>
    <property type="project" value="UniProtKB-SubCell"/>
</dbReference>
<comment type="similarity">
    <text evidence="8">Belongs to the binding-protein-dependent transport system permease family.</text>
</comment>
<feature type="transmembrane region" description="Helical" evidence="8">
    <location>
        <begin position="134"/>
        <end position="154"/>
    </location>
</feature>
<evidence type="ECO:0000256" key="2">
    <source>
        <dbReference type="ARBA" id="ARBA00022448"/>
    </source>
</evidence>
<feature type="transmembrane region" description="Helical" evidence="8">
    <location>
        <begin position="102"/>
        <end position="122"/>
    </location>
</feature>
<dbReference type="EMBL" id="JAHXRI010000010">
    <property type="protein sequence ID" value="MBZ1351506.1"/>
    <property type="molecule type" value="Genomic_DNA"/>
</dbReference>
<evidence type="ECO:0000256" key="3">
    <source>
        <dbReference type="ARBA" id="ARBA00022475"/>
    </source>
</evidence>
<reference evidence="10" key="1">
    <citation type="submission" date="2021-07" db="EMBL/GenBank/DDBJ databases">
        <title>New genus and species of the family Alcaligenaceae.</title>
        <authorList>
            <person name="Hahn M.W."/>
        </authorList>
    </citation>
    <scope>NUCLEOTIDE SEQUENCE</scope>
    <source>
        <strain evidence="10">LF4-65</strain>
    </source>
</reference>
<dbReference type="Gene3D" id="1.10.3720.10">
    <property type="entry name" value="MetI-like"/>
    <property type="match status" value="1"/>
</dbReference>
<dbReference type="PANTHER" id="PTHR43357">
    <property type="entry name" value="INNER MEMBRANE ABC TRANSPORTER PERMEASE PROTEIN YDCV"/>
    <property type="match status" value="1"/>
</dbReference>
<dbReference type="InterPro" id="IPR035906">
    <property type="entry name" value="MetI-like_sf"/>
</dbReference>
<dbReference type="AlphaFoldDB" id="A0A953N9W3"/>
<dbReference type="PROSITE" id="PS50928">
    <property type="entry name" value="ABC_TM1"/>
    <property type="match status" value="1"/>
</dbReference>
<keyword evidence="7 8" id="KW-0472">Membrane</keyword>
<evidence type="ECO:0000256" key="6">
    <source>
        <dbReference type="ARBA" id="ARBA00022989"/>
    </source>
</evidence>
<evidence type="ECO:0000256" key="5">
    <source>
        <dbReference type="ARBA" id="ARBA00022692"/>
    </source>
</evidence>